<dbReference type="AlphaFoldDB" id="A0A016WRR9"/>
<dbReference type="GO" id="GO:0000014">
    <property type="term" value="F:single-stranded DNA endodeoxyribonuclease activity"/>
    <property type="evidence" value="ECO:0007669"/>
    <property type="project" value="TreeGrafter"/>
</dbReference>
<reference evidence="3" key="1">
    <citation type="journal article" date="2015" name="Nat. Genet.">
        <title>The genome and transcriptome of the zoonotic hookworm Ancylostoma ceylanicum identify infection-specific gene families.</title>
        <authorList>
            <person name="Schwarz E.M."/>
            <person name="Hu Y."/>
            <person name="Antoshechkin I."/>
            <person name="Miller M.M."/>
            <person name="Sternberg P.W."/>
            <person name="Aroian R.V."/>
        </authorList>
    </citation>
    <scope>NUCLEOTIDE SEQUENCE</scope>
    <source>
        <strain evidence="3">HY135</strain>
    </source>
</reference>
<dbReference type="GO" id="GO:0015074">
    <property type="term" value="P:DNA integration"/>
    <property type="evidence" value="ECO:0007669"/>
    <property type="project" value="TreeGrafter"/>
</dbReference>
<dbReference type="GO" id="GO:0031297">
    <property type="term" value="P:replication fork processing"/>
    <property type="evidence" value="ECO:0007669"/>
    <property type="project" value="TreeGrafter"/>
</dbReference>
<evidence type="ECO:0000313" key="3">
    <source>
        <dbReference type="Proteomes" id="UP000024635"/>
    </source>
</evidence>
<name>A0A016WRR9_9BILA</name>
<dbReference type="GO" id="GO:0000729">
    <property type="term" value="P:DNA double-strand break processing"/>
    <property type="evidence" value="ECO:0007669"/>
    <property type="project" value="TreeGrafter"/>
</dbReference>
<dbReference type="EMBL" id="JARK01000134">
    <property type="protein sequence ID" value="EYC42355.1"/>
    <property type="molecule type" value="Genomic_DNA"/>
</dbReference>
<accession>A0A016WRR9</accession>
<dbReference type="GO" id="GO:0046975">
    <property type="term" value="F:histone H3K36 methyltransferase activity"/>
    <property type="evidence" value="ECO:0007669"/>
    <property type="project" value="TreeGrafter"/>
</dbReference>
<dbReference type="PANTHER" id="PTHR46060">
    <property type="entry name" value="MARINER MOS1 TRANSPOSASE-LIKE PROTEIN"/>
    <property type="match status" value="1"/>
</dbReference>
<dbReference type="STRING" id="53326.A0A016WRR9"/>
<dbReference type="GO" id="GO:0005634">
    <property type="term" value="C:nucleus"/>
    <property type="evidence" value="ECO:0007669"/>
    <property type="project" value="TreeGrafter"/>
</dbReference>
<feature type="domain" description="Mos1 transposase HTH" evidence="1">
    <location>
        <begin position="4"/>
        <end position="53"/>
    </location>
</feature>
<proteinExistence type="predicted"/>
<dbReference type="InterPro" id="IPR041426">
    <property type="entry name" value="Mos1_HTH"/>
</dbReference>
<gene>
    <name evidence="2" type="primary">Acey_s0534.g3066</name>
    <name evidence="2" type="ORF">Y032_0534g3066</name>
</gene>
<dbReference type="InterPro" id="IPR052709">
    <property type="entry name" value="Transposase-MT_Hybrid"/>
</dbReference>
<dbReference type="Pfam" id="PF17906">
    <property type="entry name" value="HTH_48"/>
    <property type="match status" value="1"/>
</dbReference>
<comment type="caution">
    <text evidence="2">The sequence shown here is derived from an EMBL/GenBank/DDBJ whole genome shotgun (WGS) entry which is preliminary data.</text>
</comment>
<sequence>MVSRRDFRVIMLYEFKLNHSAAEAARNRALAFGTDSPSERKVRCWFAKFSSGNFDLEDKPGRGRRMSLDDQALGAAVEAKPDTTIQLKFLATSVSVFFPRCFRRVVARVYISEFRKYPGTECLHVNVMNMKNHRHMRLLPMMIVHMHGLASTEPATVSYRVRPTTKPIGVLRKCTTTRSRLRTGSTQPWITKG</sequence>
<dbReference type="GO" id="GO:0044774">
    <property type="term" value="P:mitotic DNA integrity checkpoint signaling"/>
    <property type="evidence" value="ECO:0007669"/>
    <property type="project" value="TreeGrafter"/>
</dbReference>
<dbReference type="GO" id="GO:0044547">
    <property type="term" value="F:DNA topoisomerase binding"/>
    <property type="evidence" value="ECO:0007669"/>
    <property type="project" value="TreeGrafter"/>
</dbReference>
<dbReference type="PANTHER" id="PTHR46060:SF2">
    <property type="entry name" value="HISTONE-LYSINE N-METHYLTRANSFERASE SETMAR"/>
    <property type="match status" value="1"/>
</dbReference>
<keyword evidence="3" id="KW-1185">Reference proteome</keyword>
<dbReference type="GO" id="GO:0000793">
    <property type="term" value="C:condensed chromosome"/>
    <property type="evidence" value="ECO:0007669"/>
    <property type="project" value="TreeGrafter"/>
</dbReference>
<organism evidence="2 3">
    <name type="scientific">Ancylostoma ceylanicum</name>
    <dbReference type="NCBI Taxonomy" id="53326"/>
    <lineage>
        <taxon>Eukaryota</taxon>
        <taxon>Metazoa</taxon>
        <taxon>Ecdysozoa</taxon>
        <taxon>Nematoda</taxon>
        <taxon>Chromadorea</taxon>
        <taxon>Rhabditida</taxon>
        <taxon>Rhabditina</taxon>
        <taxon>Rhabditomorpha</taxon>
        <taxon>Strongyloidea</taxon>
        <taxon>Ancylostomatidae</taxon>
        <taxon>Ancylostomatinae</taxon>
        <taxon>Ancylostoma</taxon>
    </lineage>
</organism>
<dbReference type="GO" id="GO:0042800">
    <property type="term" value="F:histone H3K4 methyltransferase activity"/>
    <property type="evidence" value="ECO:0007669"/>
    <property type="project" value="TreeGrafter"/>
</dbReference>
<dbReference type="GO" id="GO:0003697">
    <property type="term" value="F:single-stranded DNA binding"/>
    <property type="evidence" value="ECO:0007669"/>
    <property type="project" value="TreeGrafter"/>
</dbReference>
<dbReference type="GO" id="GO:0003690">
    <property type="term" value="F:double-stranded DNA binding"/>
    <property type="evidence" value="ECO:0007669"/>
    <property type="project" value="TreeGrafter"/>
</dbReference>
<dbReference type="GO" id="GO:0006303">
    <property type="term" value="P:double-strand break repair via nonhomologous end joining"/>
    <property type="evidence" value="ECO:0007669"/>
    <property type="project" value="TreeGrafter"/>
</dbReference>
<protein>
    <recommendedName>
        <fullName evidence="1">Mos1 transposase HTH domain-containing protein</fullName>
    </recommendedName>
</protein>
<dbReference type="Proteomes" id="UP000024635">
    <property type="component" value="Unassembled WGS sequence"/>
</dbReference>
<evidence type="ECO:0000313" key="2">
    <source>
        <dbReference type="EMBL" id="EYC42355.1"/>
    </source>
</evidence>
<evidence type="ECO:0000259" key="1">
    <source>
        <dbReference type="Pfam" id="PF17906"/>
    </source>
</evidence>
<dbReference type="GO" id="GO:0035861">
    <property type="term" value="C:site of double-strand break"/>
    <property type="evidence" value="ECO:0007669"/>
    <property type="project" value="TreeGrafter"/>
</dbReference>
<dbReference type="Gene3D" id="1.10.10.1450">
    <property type="match status" value="1"/>
</dbReference>